<dbReference type="HOGENOM" id="CLU_004083_7_3_1"/>
<dbReference type="PROSITE" id="PS50048">
    <property type="entry name" value="ZN2_CY6_FUNGAL_2"/>
    <property type="match status" value="1"/>
</dbReference>
<dbReference type="GO" id="GO:0008270">
    <property type="term" value="F:zinc ion binding"/>
    <property type="evidence" value="ECO:0007669"/>
    <property type="project" value="InterPro"/>
</dbReference>
<feature type="compositionally biased region" description="Polar residues" evidence="4">
    <location>
        <begin position="661"/>
        <end position="679"/>
    </location>
</feature>
<dbReference type="PANTHER" id="PTHR31001:SF50">
    <property type="entry name" value="ZN(II)2CYS6 TRANSCRIPTION FACTOR (EUROFUNG)"/>
    <property type="match status" value="1"/>
</dbReference>
<dbReference type="AlphaFoldDB" id="N1QLJ6"/>
<organism evidence="6 7">
    <name type="scientific">Sphaerulina musiva (strain SO2202)</name>
    <name type="common">Poplar stem canker fungus</name>
    <name type="synonym">Septoria musiva</name>
    <dbReference type="NCBI Taxonomy" id="692275"/>
    <lineage>
        <taxon>Eukaryota</taxon>
        <taxon>Fungi</taxon>
        <taxon>Dikarya</taxon>
        <taxon>Ascomycota</taxon>
        <taxon>Pezizomycotina</taxon>
        <taxon>Dothideomycetes</taxon>
        <taxon>Dothideomycetidae</taxon>
        <taxon>Mycosphaerellales</taxon>
        <taxon>Mycosphaerellaceae</taxon>
        <taxon>Sphaerulina</taxon>
    </lineage>
</organism>
<evidence type="ECO:0000313" key="6">
    <source>
        <dbReference type="EMBL" id="EMF12146.1"/>
    </source>
</evidence>
<dbReference type="InterPro" id="IPR001138">
    <property type="entry name" value="Zn2Cys6_DnaBD"/>
</dbReference>
<dbReference type="SMART" id="SM00066">
    <property type="entry name" value="GAL4"/>
    <property type="match status" value="1"/>
</dbReference>
<accession>N1QLJ6</accession>
<feature type="region of interest" description="Disordered" evidence="4">
    <location>
        <begin position="143"/>
        <end position="171"/>
    </location>
</feature>
<proteinExistence type="predicted"/>
<feature type="compositionally biased region" description="Polar residues" evidence="4">
    <location>
        <begin position="85"/>
        <end position="102"/>
    </location>
</feature>
<dbReference type="SUPFAM" id="SSF57701">
    <property type="entry name" value="Zn2/Cys6 DNA-binding domain"/>
    <property type="match status" value="1"/>
</dbReference>
<evidence type="ECO:0000256" key="4">
    <source>
        <dbReference type="SAM" id="MobiDB-lite"/>
    </source>
</evidence>
<feature type="region of interest" description="Disordered" evidence="4">
    <location>
        <begin position="573"/>
        <end position="615"/>
    </location>
</feature>
<dbReference type="PROSITE" id="PS00463">
    <property type="entry name" value="ZN2_CY6_FUNGAL_1"/>
    <property type="match status" value="1"/>
</dbReference>
<evidence type="ECO:0000259" key="5">
    <source>
        <dbReference type="PROSITE" id="PS50048"/>
    </source>
</evidence>
<dbReference type="Proteomes" id="UP000016931">
    <property type="component" value="Unassembled WGS sequence"/>
</dbReference>
<protein>
    <recommendedName>
        <fullName evidence="5">Zn(2)-C6 fungal-type domain-containing protein</fullName>
    </recommendedName>
</protein>
<sequence>MSEALLLQNTVNKPGTSCLGCRRRKLKCSREPEGCFNCTKSDLPCVYPQPDVGVKRKRGPYKKDKPPRQRHLEDLVKYLEPKAGSSESPTHEVSASPGQALSSAHPGAIPHPAANGRPPSQPADQQSLVTDALVALTRSAAKDEDLRKDDGGLGMQHHQTAAPGPYYSSSNPHPTPRRIFEYWQLFVTRVDPMVKIIHCPTYYKKVLNVIDDPVNVPSQTSAMMFSIYYAALSTCSAQETRERFGEAQEVLIARYGKCIKDAVRANYDAPQLEGLQALVLYIVCIRRSDKVSDIGDLFHEAVRCAQFIKLEQDPEGRYPPFDVEYRRRLWFHLCGLESRTAEEGVSRKYSILKGQTVEMPRNLNDCDLNPRMTVPPRSRDGITDSTFPILRFEIHVLVFGIWNIRKNSPADVPGVTESQRSFYNLSKERLDRLYMMYMDDSRPYDWLCMNFVEGMLTKARLIINFHTGTVPTNTMPLADRMALLESSVDIIKRTHALAVDERISDWVWYFRGYVQWHSLAIVVAELGWSRDEKFVTMAWNVLDDILGEWDSLYQTKKDDPAWTHVNESIQRARKLRKRNRLSATSEGHNHHKKPRHTAPPTNHVHAPGPSGGGLAQSIAHLRQPLQHRPAPSSTMPQQYIQNAASSYYDGHPQPYTDERSQPYNNTTSLKNEGQTSESQVPGGPFGPGDEVSPMSSEGNFDDDPFPNVNWNAYNSVFTNDVWDTWNHMPDMQQCTLQNDTTSSAHTWWPPQQNMIMQNYGQYSG</sequence>
<dbReference type="RefSeq" id="XP_016760267.1">
    <property type="nucleotide sequence ID" value="XM_016910453.1"/>
</dbReference>
<dbReference type="GO" id="GO:0000981">
    <property type="term" value="F:DNA-binding transcription factor activity, RNA polymerase II-specific"/>
    <property type="evidence" value="ECO:0007669"/>
    <property type="project" value="InterPro"/>
</dbReference>
<dbReference type="CDD" id="cd12148">
    <property type="entry name" value="fungal_TF_MHR"/>
    <property type="match status" value="1"/>
</dbReference>
<dbReference type="eggNOG" id="ENOG502SJTI">
    <property type="taxonomic scope" value="Eukaryota"/>
</dbReference>
<dbReference type="EMBL" id="KB456265">
    <property type="protein sequence ID" value="EMF12146.1"/>
    <property type="molecule type" value="Genomic_DNA"/>
</dbReference>
<dbReference type="InterPro" id="IPR036864">
    <property type="entry name" value="Zn2-C6_fun-type_DNA-bd_sf"/>
</dbReference>
<dbReference type="InterPro" id="IPR050613">
    <property type="entry name" value="Sec_Metabolite_Reg"/>
</dbReference>
<dbReference type="Gene3D" id="4.10.240.10">
    <property type="entry name" value="Zn(2)-C6 fungal-type DNA-binding domain"/>
    <property type="match status" value="1"/>
</dbReference>
<keyword evidence="3" id="KW-0539">Nucleus</keyword>
<feature type="domain" description="Zn(2)-C6 fungal-type" evidence="5">
    <location>
        <begin position="17"/>
        <end position="47"/>
    </location>
</feature>
<evidence type="ECO:0000313" key="7">
    <source>
        <dbReference type="Proteomes" id="UP000016931"/>
    </source>
</evidence>
<keyword evidence="7" id="KW-1185">Reference proteome</keyword>
<dbReference type="STRING" id="692275.N1QLJ6"/>
<feature type="region of interest" description="Disordered" evidence="4">
    <location>
        <begin position="646"/>
        <end position="703"/>
    </location>
</feature>
<dbReference type="GO" id="GO:0005634">
    <property type="term" value="C:nucleus"/>
    <property type="evidence" value="ECO:0007669"/>
    <property type="project" value="UniProtKB-SubCell"/>
</dbReference>
<dbReference type="GO" id="GO:0003677">
    <property type="term" value="F:DNA binding"/>
    <property type="evidence" value="ECO:0007669"/>
    <property type="project" value="InterPro"/>
</dbReference>
<dbReference type="GO" id="GO:0006351">
    <property type="term" value="P:DNA-templated transcription"/>
    <property type="evidence" value="ECO:0007669"/>
    <property type="project" value="InterPro"/>
</dbReference>
<evidence type="ECO:0000256" key="3">
    <source>
        <dbReference type="ARBA" id="ARBA00023242"/>
    </source>
</evidence>
<dbReference type="Pfam" id="PF00172">
    <property type="entry name" value="Zn_clus"/>
    <property type="match status" value="1"/>
</dbReference>
<dbReference type="GeneID" id="27907590"/>
<reference evidence="6 7" key="1">
    <citation type="journal article" date="2012" name="PLoS Pathog.">
        <title>Diverse lifestyles and strategies of plant pathogenesis encoded in the genomes of eighteen Dothideomycetes fungi.</title>
        <authorList>
            <person name="Ohm R.A."/>
            <person name="Feau N."/>
            <person name="Henrissat B."/>
            <person name="Schoch C.L."/>
            <person name="Horwitz B.A."/>
            <person name="Barry K.W."/>
            <person name="Condon B.J."/>
            <person name="Copeland A.C."/>
            <person name="Dhillon B."/>
            <person name="Glaser F."/>
            <person name="Hesse C.N."/>
            <person name="Kosti I."/>
            <person name="LaButti K."/>
            <person name="Lindquist E.A."/>
            <person name="Lucas S."/>
            <person name="Salamov A.A."/>
            <person name="Bradshaw R.E."/>
            <person name="Ciuffetti L."/>
            <person name="Hamelin R.C."/>
            <person name="Kema G.H.J."/>
            <person name="Lawrence C."/>
            <person name="Scott J.A."/>
            <person name="Spatafora J.W."/>
            <person name="Turgeon B.G."/>
            <person name="de Wit P.J.G.M."/>
            <person name="Zhong S."/>
            <person name="Goodwin S.B."/>
            <person name="Grigoriev I.V."/>
        </authorList>
    </citation>
    <scope>NUCLEOTIDE SEQUENCE [LARGE SCALE GENOMIC DNA]</scope>
    <source>
        <strain evidence="6 7">SO2202</strain>
    </source>
</reference>
<name>N1QLJ6_SPHMS</name>
<dbReference type="CDD" id="cd00067">
    <property type="entry name" value="GAL4"/>
    <property type="match status" value="1"/>
</dbReference>
<dbReference type="Pfam" id="PF04082">
    <property type="entry name" value="Fungal_trans"/>
    <property type="match status" value="1"/>
</dbReference>
<dbReference type="OMA" id="GYVQWHS"/>
<keyword evidence="2" id="KW-0479">Metal-binding</keyword>
<dbReference type="InterPro" id="IPR007219">
    <property type="entry name" value="XnlR_reg_dom"/>
</dbReference>
<comment type="subcellular location">
    <subcellularLocation>
        <location evidence="1">Nucleus</location>
    </subcellularLocation>
</comment>
<dbReference type="OrthoDB" id="424974at2759"/>
<evidence type="ECO:0000256" key="1">
    <source>
        <dbReference type="ARBA" id="ARBA00004123"/>
    </source>
</evidence>
<evidence type="ECO:0000256" key="2">
    <source>
        <dbReference type="ARBA" id="ARBA00022723"/>
    </source>
</evidence>
<gene>
    <name evidence="6" type="ORF">SEPMUDRAFT_87728</name>
</gene>
<dbReference type="PANTHER" id="PTHR31001">
    <property type="entry name" value="UNCHARACTERIZED TRANSCRIPTIONAL REGULATORY PROTEIN"/>
    <property type="match status" value="1"/>
</dbReference>
<feature type="region of interest" description="Disordered" evidence="4">
    <location>
        <begin position="82"/>
        <end position="125"/>
    </location>
</feature>